<feature type="domain" description="Peptidase C51" evidence="3">
    <location>
        <begin position="87"/>
        <end position="220"/>
    </location>
</feature>
<dbReference type="Gene3D" id="2.60.40.2700">
    <property type="match status" value="3"/>
</dbReference>
<dbReference type="InterPro" id="IPR007921">
    <property type="entry name" value="CHAP_dom"/>
</dbReference>
<proteinExistence type="predicted"/>
<evidence type="ECO:0000313" key="6">
    <source>
        <dbReference type="Proteomes" id="UP001645859"/>
    </source>
</evidence>
<sequence>MTTPPVVPEPTPAEPTPDPDPAPTPDPMPVPDPAPTPDDADPAEQEPRGANGGIASDSPGPASAKPWDGRAIPPLTNAAARPLIGDNYPQKYKQYPLYPVRWDEWNFAHRQCTSFVAWRLNTANKIPFSNQYGGLVRWGNAAEWGASARSLGIRVDTTPEVGAIAWSGPYYGGASEFGHVAWVADVLSDGRVVIEEYNYGWAGAYYSRTIRANEFQGYIHIADLTSPFTKTTKPTIAGAPMVGGTLTAAVSGWVPKPTSYRYRWLRDGAVIAGATKSSYQPTLADLGKRITVETTGDLQRYRPASTVSAATGAVQMADGDGNGLDDTQELFPWNSDVNGDGLPDAVGFGSSGVQVALRTKTGFGAVKTWVSGFGTKAGWSPLRHPRTLIDVNGDGKSDVVGFAEDGVYVALSTGSGFSAMQRWTAQFGAADGWAVEHHPRTLVDVNGDGRADIVAFASDGVYVALNTGSSFGGMQKWYDGFGTIKGWTVDKTPRFLQDMNGDGRPDVVGISNAGVYVALNTGKGFAGAKQWSTQFAGKDGWSMAAHPRVLADVDGDGRPDLVAFASDGVYVALNTGSGLRAMMRWRGGFGTAAGWLVGAHPRVLADVNGDGRADIVGFDNDGVTVALSTGTGFAAPTRWSGEFGGKAWRNNTQPRQVTDVDGDGRADIVGFSADGVRIAKSSGKAFGASRIEHAGMGSTAGGWSVTAHPRAVGILTLAQRPTPQISGQVRVGERVTATTGQWQPSPVKLSSQWLRDGKPISGATGTSYTLTPADRGAQIAFRTVGTKPAFASVTRVSHSYSVAPGSLTPASPRITGTPTKGATLTAEPGAWGPPPVALSYQWYRNGSAISGATRASYRVTQEDVARRLSVSVTGAKNGYANAFAGSETVKIPGTPVPPTKPPFADVSAGHQFSREIGWMFSSGMSTGVKQPSGKPKYQPKANVTREAMAAFLFRLAADKSFAAPPKSPFVDVPTNHQFYREIAWMHAVGLSTGIKTSRGLVYDPKAPVSREAMAAFLYRLERPTYRAPGSSHFADLRPGDRFYREVSWMYDSGLSTGIRQPSGKPKYSPAGAVSREAMAAFLYRMETQG</sequence>
<organism evidence="5 6">
    <name type="scientific">Leucobacter chromiireducens subsp. solipictus</name>
    <dbReference type="NCBI Taxonomy" id="398235"/>
    <lineage>
        <taxon>Bacteria</taxon>
        <taxon>Bacillati</taxon>
        <taxon>Actinomycetota</taxon>
        <taxon>Actinomycetes</taxon>
        <taxon>Micrococcales</taxon>
        <taxon>Microbacteriaceae</taxon>
        <taxon>Leucobacter</taxon>
    </lineage>
</organism>
<reference evidence="5 6" key="1">
    <citation type="submission" date="2018-09" db="EMBL/GenBank/DDBJ databases">
        <title>Comparative genomics of Leucobacter spp.</title>
        <authorList>
            <person name="Reis A.C."/>
            <person name="Kolvenbach B.A."/>
            <person name="Corvini P.F.X."/>
            <person name="Nunes O.C."/>
        </authorList>
    </citation>
    <scope>NUCLEOTIDE SEQUENCE [LARGE SCALE GENOMIC DNA]</scope>
    <source>
        <strain evidence="5 6">TAN 31504</strain>
    </source>
</reference>
<feature type="region of interest" description="Disordered" evidence="2">
    <location>
        <begin position="1"/>
        <end position="73"/>
    </location>
</feature>
<dbReference type="InterPro" id="IPR001119">
    <property type="entry name" value="SLH_dom"/>
</dbReference>
<dbReference type="Pfam" id="PF13517">
    <property type="entry name" value="FG-GAP_3"/>
    <property type="match status" value="2"/>
</dbReference>
<dbReference type="PANTHER" id="PTHR46580">
    <property type="entry name" value="SENSOR KINASE-RELATED"/>
    <property type="match status" value="1"/>
</dbReference>
<dbReference type="Gene3D" id="3.90.1720.10">
    <property type="entry name" value="endopeptidase domain like (from Nostoc punctiforme)"/>
    <property type="match status" value="1"/>
</dbReference>
<name>A0ABS1SGU7_9MICO</name>
<evidence type="ECO:0000259" key="4">
    <source>
        <dbReference type="PROSITE" id="PS51272"/>
    </source>
</evidence>
<dbReference type="SUPFAM" id="SSF69318">
    <property type="entry name" value="Integrin alpha N-terminal domain"/>
    <property type="match status" value="1"/>
</dbReference>
<dbReference type="SUPFAM" id="SSF54001">
    <property type="entry name" value="Cysteine proteinases"/>
    <property type="match status" value="1"/>
</dbReference>
<comment type="caution">
    <text evidence="5">The sequence shown here is derived from an EMBL/GenBank/DDBJ whole genome shotgun (WGS) entry which is preliminary data.</text>
</comment>
<evidence type="ECO:0000259" key="3">
    <source>
        <dbReference type="PROSITE" id="PS50911"/>
    </source>
</evidence>
<evidence type="ECO:0000256" key="2">
    <source>
        <dbReference type="SAM" id="MobiDB-lite"/>
    </source>
</evidence>
<keyword evidence="1" id="KW-0732">Signal</keyword>
<feature type="domain" description="SLH" evidence="4">
    <location>
        <begin position="899"/>
        <end position="964"/>
    </location>
</feature>
<dbReference type="InterPro" id="IPR028994">
    <property type="entry name" value="Integrin_alpha_N"/>
</dbReference>
<feature type="domain" description="SLH" evidence="4">
    <location>
        <begin position="965"/>
        <end position="1031"/>
    </location>
</feature>
<keyword evidence="6" id="KW-1185">Reference proteome</keyword>
<dbReference type="Gene3D" id="2.130.10.130">
    <property type="entry name" value="Integrin alpha, N-terminal"/>
    <property type="match status" value="2"/>
</dbReference>
<accession>A0ABS1SGU7</accession>
<dbReference type="InterPro" id="IPR013517">
    <property type="entry name" value="FG-GAP"/>
</dbReference>
<dbReference type="Pfam" id="PF05257">
    <property type="entry name" value="CHAP"/>
    <property type="match status" value="1"/>
</dbReference>
<evidence type="ECO:0000256" key="1">
    <source>
        <dbReference type="ARBA" id="ARBA00022729"/>
    </source>
</evidence>
<dbReference type="InterPro" id="IPR038765">
    <property type="entry name" value="Papain-like_cys_pep_sf"/>
</dbReference>
<dbReference type="PROSITE" id="PS50911">
    <property type="entry name" value="CHAP"/>
    <property type="match status" value="1"/>
</dbReference>
<evidence type="ECO:0000313" key="5">
    <source>
        <dbReference type="EMBL" id="MBL3679794.1"/>
    </source>
</evidence>
<feature type="compositionally biased region" description="Pro residues" evidence="2">
    <location>
        <begin position="1"/>
        <end position="36"/>
    </location>
</feature>
<dbReference type="Proteomes" id="UP001645859">
    <property type="component" value="Unassembled WGS sequence"/>
</dbReference>
<gene>
    <name evidence="5" type="ORF">D3230_10935</name>
</gene>
<protein>
    <submittedName>
        <fullName evidence="5">CHAP domain-containing protein</fullName>
    </submittedName>
</protein>
<dbReference type="EMBL" id="QYAC01000005">
    <property type="protein sequence ID" value="MBL3679794.1"/>
    <property type="molecule type" value="Genomic_DNA"/>
</dbReference>
<dbReference type="PROSITE" id="PS51272">
    <property type="entry name" value="SLH"/>
    <property type="match status" value="2"/>
</dbReference>